<dbReference type="AlphaFoldDB" id="A0A327Z950"/>
<name>A0A327Z950_9ACTN</name>
<evidence type="ECO:0000256" key="1">
    <source>
        <dbReference type="SAM" id="MobiDB-lite"/>
    </source>
</evidence>
<dbReference type="EMBL" id="QLMJ01000011">
    <property type="protein sequence ID" value="RAK34486.1"/>
    <property type="molecule type" value="Genomic_DNA"/>
</dbReference>
<evidence type="ECO:0000313" key="2">
    <source>
        <dbReference type="EMBL" id="RAK34486.1"/>
    </source>
</evidence>
<feature type="region of interest" description="Disordered" evidence="1">
    <location>
        <begin position="209"/>
        <end position="228"/>
    </location>
</feature>
<feature type="compositionally biased region" description="Low complexity" evidence="1">
    <location>
        <begin position="210"/>
        <end position="228"/>
    </location>
</feature>
<organism evidence="2 3">
    <name type="scientific">Actinoplanes lutulentus</name>
    <dbReference type="NCBI Taxonomy" id="1287878"/>
    <lineage>
        <taxon>Bacteria</taxon>
        <taxon>Bacillati</taxon>
        <taxon>Actinomycetota</taxon>
        <taxon>Actinomycetes</taxon>
        <taxon>Micromonosporales</taxon>
        <taxon>Micromonosporaceae</taxon>
        <taxon>Actinoplanes</taxon>
    </lineage>
</organism>
<feature type="region of interest" description="Disordered" evidence="1">
    <location>
        <begin position="1"/>
        <end position="20"/>
    </location>
</feature>
<dbReference type="RefSeq" id="WP_146616865.1">
    <property type="nucleotide sequence ID" value="NZ_JACHWI010000011.1"/>
</dbReference>
<comment type="caution">
    <text evidence="2">The sequence shown here is derived from an EMBL/GenBank/DDBJ whole genome shotgun (WGS) entry which is preliminary data.</text>
</comment>
<gene>
    <name evidence="2" type="ORF">B0I29_11185</name>
</gene>
<sequence>MRKSRRGGTMPEPARPTGIDSIRFRDGMIVTAEDLDTAQRYAVALLETVLRAYFGCGVVCGLDLRIKKPAGKRQSSVLEVGRGVAIDCRGLPLELCKPVDLDLSPDACGYAESPGTVVILLRRVVPPENPGDDCRRVPEQVMVKAVSEEELDALPGDVYRASEKRDCAGCDAGTCWILLGSVELDADGTFAKDTEPDLSDRAWVNPLRPAAPAAPAAQAAPAAPAAGA</sequence>
<proteinExistence type="predicted"/>
<reference evidence="2 3" key="1">
    <citation type="submission" date="2018-06" db="EMBL/GenBank/DDBJ databases">
        <title>Genomic Encyclopedia of Type Strains, Phase III (KMG-III): the genomes of soil and plant-associated and newly described type strains.</title>
        <authorList>
            <person name="Whitman W."/>
        </authorList>
    </citation>
    <scope>NUCLEOTIDE SEQUENCE [LARGE SCALE GENOMIC DNA]</scope>
    <source>
        <strain evidence="2 3">CGMCC 4.7090</strain>
    </source>
</reference>
<dbReference type="OrthoDB" id="5198266at2"/>
<accession>A0A327Z950</accession>
<keyword evidence="3" id="KW-1185">Reference proteome</keyword>
<dbReference type="Proteomes" id="UP000249341">
    <property type="component" value="Unassembled WGS sequence"/>
</dbReference>
<protein>
    <submittedName>
        <fullName evidence="2">Uncharacterized protein</fullName>
    </submittedName>
</protein>
<evidence type="ECO:0000313" key="3">
    <source>
        <dbReference type="Proteomes" id="UP000249341"/>
    </source>
</evidence>